<evidence type="ECO:0000313" key="1">
    <source>
        <dbReference type="EMBL" id="GFX96273.1"/>
    </source>
</evidence>
<accession>A0A8X6V6H5</accession>
<dbReference type="AlphaFoldDB" id="A0A8X6V6H5"/>
<comment type="caution">
    <text evidence="1">The sequence shown here is derived from an EMBL/GenBank/DDBJ whole genome shotgun (WGS) entry which is preliminary data.</text>
</comment>
<evidence type="ECO:0000313" key="2">
    <source>
        <dbReference type="Proteomes" id="UP000887159"/>
    </source>
</evidence>
<keyword evidence="2" id="KW-1185">Reference proteome</keyword>
<reference evidence="1" key="1">
    <citation type="submission" date="2020-08" db="EMBL/GenBank/DDBJ databases">
        <title>Multicomponent nature underlies the extraordinary mechanical properties of spider dragline silk.</title>
        <authorList>
            <person name="Kono N."/>
            <person name="Nakamura H."/>
            <person name="Mori M."/>
            <person name="Yoshida Y."/>
            <person name="Ohtoshi R."/>
            <person name="Malay A.D."/>
            <person name="Moran D.A.P."/>
            <person name="Tomita M."/>
            <person name="Numata K."/>
            <person name="Arakawa K."/>
        </authorList>
    </citation>
    <scope>NUCLEOTIDE SEQUENCE</scope>
</reference>
<gene>
    <name evidence="1" type="ORF">TNCV_2291611</name>
</gene>
<dbReference type="EMBL" id="BMAU01021190">
    <property type="protein sequence ID" value="GFX96273.1"/>
    <property type="molecule type" value="Genomic_DNA"/>
</dbReference>
<dbReference type="Proteomes" id="UP000887159">
    <property type="component" value="Unassembled WGS sequence"/>
</dbReference>
<proteinExistence type="predicted"/>
<organism evidence="1 2">
    <name type="scientific">Trichonephila clavipes</name>
    <name type="common">Golden silk orbweaver</name>
    <name type="synonym">Nephila clavipes</name>
    <dbReference type="NCBI Taxonomy" id="2585209"/>
    <lineage>
        <taxon>Eukaryota</taxon>
        <taxon>Metazoa</taxon>
        <taxon>Ecdysozoa</taxon>
        <taxon>Arthropoda</taxon>
        <taxon>Chelicerata</taxon>
        <taxon>Arachnida</taxon>
        <taxon>Araneae</taxon>
        <taxon>Araneomorphae</taxon>
        <taxon>Entelegynae</taxon>
        <taxon>Araneoidea</taxon>
        <taxon>Nephilidae</taxon>
        <taxon>Trichonephila</taxon>
    </lineage>
</organism>
<sequence>MRAMLKLCAVFPPDASEQTDQHEGDENEVNTGEIIVSNVPGCLEIISSLNHHHALVVRHRRAEKKLKDISHFE</sequence>
<protein>
    <submittedName>
        <fullName evidence="1">Uncharacterized protein</fullName>
    </submittedName>
</protein>
<name>A0A8X6V6H5_TRICX</name>